<organism evidence="4 5">
    <name type="scientific">Pycnococcus provasolii</name>
    <dbReference type="NCBI Taxonomy" id="41880"/>
    <lineage>
        <taxon>Eukaryota</taxon>
        <taxon>Viridiplantae</taxon>
        <taxon>Chlorophyta</taxon>
        <taxon>Pseudoscourfieldiophyceae</taxon>
        <taxon>Pseudoscourfieldiales</taxon>
        <taxon>Pycnococcaceae</taxon>
        <taxon>Pycnococcus</taxon>
    </lineage>
</organism>
<dbReference type="GO" id="GO:0003723">
    <property type="term" value="F:RNA binding"/>
    <property type="evidence" value="ECO:0007669"/>
    <property type="project" value="UniProtKB-UniRule"/>
</dbReference>
<evidence type="ECO:0000256" key="2">
    <source>
        <dbReference type="SAM" id="MobiDB-lite"/>
    </source>
</evidence>
<dbReference type="Proteomes" id="UP000660262">
    <property type="component" value="Unassembled WGS sequence"/>
</dbReference>
<dbReference type="CDD" id="cd00590">
    <property type="entry name" value="RRM_SF"/>
    <property type="match status" value="1"/>
</dbReference>
<protein>
    <recommendedName>
        <fullName evidence="3">RRM domain-containing protein</fullName>
    </recommendedName>
</protein>
<dbReference type="SUPFAM" id="SSF54928">
    <property type="entry name" value="RNA-binding domain, RBD"/>
    <property type="match status" value="1"/>
</dbReference>
<dbReference type="InterPro" id="IPR035979">
    <property type="entry name" value="RBD_domain_sf"/>
</dbReference>
<feature type="region of interest" description="Disordered" evidence="2">
    <location>
        <begin position="174"/>
        <end position="201"/>
    </location>
</feature>
<feature type="compositionally biased region" description="Polar residues" evidence="2">
    <location>
        <begin position="178"/>
        <end position="197"/>
    </location>
</feature>
<dbReference type="OrthoDB" id="415691at2759"/>
<sequence>MSEPLICTFCDAKFESRNALFRHLRDATEGTCGAHVASLGGIRTSENDGKRRLCVPRGPRSKERTTTTAHTSTATPGEDDATLWIGDLPRKAATKRVLHDILYRALPRGRSIIMPAIVAIHAKAYKSDGEWRGYALAVFRDKAEAEAALDANGFELHSLCGEDVPPFRIRVQRRNVRESPSTGSATPPAQRPQTLQHQDPPMRRVLACITRGEAEERLEHIRPGVAGGSLSDKCLVDELLDAHEASPPVEIRHDGVPLPREACDEIRRVLEKTRWPARPQRKRVHARHYMILKRKVAVDDCYLELKSACERIMKIVNPSFPYDTLAITEGFVGNAHKDDDQAPQYAISLGDFEDGGELVIDDGKVRHVISTKNAVACVDGRFTHWVRPWARGTRYSIIFVVLKPENFVARAGAVLAPVAPPNACRN</sequence>
<accession>A0A830HH86</accession>
<feature type="compositionally biased region" description="Low complexity" evidence="2">
    <location>
        <begin position="66"/>
        <end position="75"/>
    </location>
</feature>
<reference evidence="4" key="1">
    <citation type="submission" date="2020-10" db="EMBL/GenBank/DDBJ databases">
        <title>Unveiling of a novel bifunctional photoreceptor, Dualchrome1, isolated from a cosmopolitan green alga.</title>
        <authorList>
            <person name="Suzuki S."/>
            <person name="Kawachi M."/>
        </authorList>
    </citation>
    <scope>NUCLEOTIDE SEQUENCE</scope>
    <source>
        <strain evidence="4">NIES 2893</strain>
    </source>
</reference>
<dbReference type="InterPro" id="IPR000504">
    <property type="entry name" value="RRM_dom"/>
</dbReference>
<evidence type="ECO:0000259" key="3">
    <source>
        <dbReference type="PROSITE" id="PS50102"/>
    </source>
</evidence>
<proteinExistence type="predicted"/>
<dbReference type="EMBL" id="BNJQ01000009">
    <property type="protein sequence ID" value="GHP05120.1"/>
    <property type="molecule type" value="Genomic_DNA"/>
</dbReference>
<dbReference type="PROSITE" id="PS50102">
    <property type="entry name" value="RRM"/>
    <property type="match status" value="1"/>
</dbReference>
<dbReference type="Gene3D" id="3.30.70.330">
    <property type="match status" value="1"/>
</dbReference>
<gene>
    <name evidence="4" type="ORF">PPROV_000387200</name>
</gene>
<evidence type="ECO:0000256" key="1">
    <source>
        <dbReference type="PROSITE-ProRule" id="PRU00176"/>
    </source>
</evidence>
<comment type="caution">
    <text evidence="4">The sequence shown here is derived from an EMBL/GenBank/DDBJ whole genome shotgun (WGS) entry which is preliminary data.</text>
</comment>
<feature type="region of interest" description="Disordered" evidence="2">
    <location>
        <begin position="48"/>
        <end position="79"/>
    </location>
</feature>
<evidence type="ECO:0000313" key="4">
    <source>
        <dbReference type="EMBL" id="GHP05120.1"/>
    </source>
</evidence>
<dbReference type="Gene3D" id="3.60.130.30">
    <property type="match status" value="1"/>
</dbReference>
<dbReference type="AlphaFoldDB" id="A0A830HH86"/>
<evidence type="ECO:0000313" key="5">
    <source>
        <dbReference type="Proteomes" id="UP000660262"/>
    </source>
</evidence>
<keyword evidence="5" id="KW-1185">Reference proteome</keyword>
<keyword evidence="1" id="KW-0694">RNA-binding</keyword>
<name>A0A830HH86_9CHLO</name>
<feature type="domain" description="RRM" evidence="3">
    <location>
        <begin position="81"/>
        <end position="176"/>
    </location>
</feature>
<dbReference type="InterPro" id="IPR012677">
    <property type="entry name" value="Nucleotide-bd_a/b_plait_sf"/>
</dbReference>